<protein>
    <submittedName>
        <fullName evidence="1">Uncharacterized protein</fullName>
    </submittedName>
</protein>
<accession>A0A0U5L1A8</accession>
<evidence type="ECO:0000313" key="1">
    <source>
        <dbReference type="EMBL" id="CUU24506.1"/>
    </source>
</evidence>
<organism evidence="1 2">
    <name type="scientific">Duffyella gerundensis</name>
    <dbReference type="NCBI Taxonomy" id="1619313"/>
    <lineage>
        <taxon>Bacteria</taxon>
        <taxon>Pseudomonadati</taxon>
        <taxon>Pseudomonadota</taxon>
        <taxon>Gammaproteobacteria</taxon>
        <taxon>Enterobacterales</taxon>
        <taxon>Erwiniaceae</taxon>
        <taxon>Duffyella</taxon>
    </lineage>
</organism>
<proteinExistence type="predicted"/>
<dbReference type="EMBL" id="LN907827">
    <property type="protein sequence ID" value="CUU24506.1"/>
    <property type="molecule type" value="Genomic_DNA"/>
</dbReference>
<dbReference type="AlphaFoldDB" id="A0A0U5L1A8"/>
<reference evidence="2" key="1">
    <citation type="submission" date="2015-11" db="EMBL/GenBank/DDBJ databases">
        <authorList>
            <person name="Blom J."/>
        </authorList>
    </citation>
    <scope>NUCLEOTIDE SEQUENCE [LARGE SCALE GENOMIC DNA]</scope>
</reference>
<keyword evidence="2" id="KW-1185">Reference proteome</keyword>
<dbReference type="Proteomes" id="UP000059419">
    <property type="component" value="Chromosome 1"/>
</dbReference>
<sequence length="39" mass="4477">MIIIYVHIIITQLNLNKHICLHKPDAIHTVGERSSITLK</sequence>
<evidence type="ECO:0000313" key="2">
    <source>
        <dbReference type="Proteomes" id="UP000059419"/>
    </source>
</evidence>
<dbReference type="KEGG" id="ege:EM595_2273"/>
<dbReference type="PATRIC" id="fig|1619313.3.peg.2364"/>
<name>A0A0U5L1A8_9GAMM</name>
<gene>
    <name evidence="1" type="ORF">EM595_2273</name>
</gene>